<dbReference type="EMBL" id="JAUHHV010000002">
    <property type="protein sequence ID" value="KAK1431946.1"/>
    <property type="molecule type" value="Genomic_DNA"/>
</dbReference>
<reference evidence="1" key="1">
    <citation type="journal article" date="2023" name="bioRxiv">
        <title>Improved chromosome-level genome assembly for marigold (Tagetes erecta).</title>
        <authorList>
            <person name="Jiang F."/>
            <person name="Yuan L."/>
            <person name="Wang S."/>
            <person name="Wang H."/>
            <person name="Xu D."/>
            <person name="Wang A."/>
            <person name="Fan W."/>
        </authorList>
    </citation>
    <scope>NUCLEOTIDE SEQUENCE</scope>
    <source>
        <strain evidence="1">WSJ</strain>
        <tissue evidence="1">Leaf</tissue>
    </source>
</reference>
<dbReference type="Proteomes" id="UP001229421">
    <property type="component" value="Unassembled WGS sequence"/>
</dbReference>
<sequence length="79" mass="8947">MKYHMRGYFMNREEANIDNLPDLPPNLEPIIISEDDDTCGDDMCTPIGHSIKMKLINSRGPFTNADAVDVSDPNVFSFR</sequence>
<keyword evidence="2" id="KW-1185">Reference proteome</keyword>
<gene>
    <name evidence="1" type="ORF">QVD17_08763</name>
</gene>
<evidence type="ECO:0000313" key="1">
    <source>
        <dbReference type="EMBL" id="KAK1431946.1"/>
    </source>
</evidence>
<dbReference type="AlphaFoldDB" id="A0AAD8L393"/>
<proteinExistence type="predicted"/>
<protein>
    <submittedName>
        <fullName evidence="1">Uncharacterized protein</fullName>
    </submittedName>
</protein>
<comment type="caution">
    <text evidence="1">The sequence shown here is derived from an EMBL/GenBank/DDBJ whole genome shotgun (WGS) entry which is preliminary data.</text>
</comment>
<organism evidence="1 2">
    <name type="scientific">Tagetes erecta</name>
    <name type="common">African marigold</name>
    <dbReference type="NCBI Taxonomy" id="13708"/>
    <lineage>
        <taxon>Eukaryota</taxon>
        <taxon>Viridiplantae</taxon>
        <taxon>Streptophyta</taxon>
        <taxon>Embryophyta</taxon>
        <taxon>Tracheophyta</taxon>
        <taxon>Spermatophyta</taxon>
        <taxon>Magnoliopsida</taxon>
        <taxon>eudicotyledons</taxon>
        <taxon>Gunneridae</taxon>
        <taxon>Pentapetalae</taxon>
        <taxon>asterids</taxon>
        <taxon>campanulids</taxon>
        <taxon>Asterales</taxon>
        <taxon>Asteraceae</taxon>
        <taxon>Asteroideae</taxon>
        <taxon>Heliantheae alliance</taxon>
        <taxon>Tageteae</taxon>
        <taxon>Tagetes</taxon>
    </lineage>
</organism>
<accession>A0AAD8L393</accession>
<name>A0AAD8L393_TARER</name>
<evidence type="ECO:0000313" key="2">
    <source>
        <dbReference type="Proteomes" id="UP001229421"/>
    </source>
</evidence>